<dbReference type="RefSeq" id="WP_175559208.1">
    <property type="nucleotide sequence ID" value="NZ_FNFL01000001.1"/>
</dbReference>
<dbReference type="STRING" id="407036.SAMN05216243_0350"/>
<dbReference type="EMBL" id="FNFL01000001">
    <property type="protein sequence ID" value="SDJ69420.1"/>
    <property type="molecule type" value="Genomic_DNA"/>
</dbReference>
<dbReference type="Pfam" id="PF13442">
    <property type="entry name" value="Cytochrome_CBB3"/>
    <property type="match status" value="1"/>
</dbReference>
<dbReference type="InterPro" id="IPR051811">
    <property type="entry name" value="Cytochrome_c550/c551-like"/>
</dbReference>
<dbReference type="PANTHER" id="PTHR37823">
    <property type="entry name" value="CYTOCHROME C-553-LIKE"/>
    <property type="match status" value="1"/>
</dbReference>
<protein>
    <submittedName>
        <fullName evidence="10">Cytochrome c551</fullName>
    </submittedName>
</protein>
<evidence type="ECO:0000256" key="1">
    <source>
        <dbReference type="ARBA" id="ARBA00022448"/>
    </source>
</evidence>
<keyword evidence="5 6" id="KW-0408">Iron</keyword>
<dbReference type="PROSITE" id="PS51007">
    <property type="entry name" value="CYTC"/>
    <property type="match status" value="1"/>
</dbReference>
<dbReference type="GO" id="GO:0020037">
    <property type="term" value="F:heme binding"/>
    <property type="evidence" value="ECO:0007669"/>
    <property type="project" value="InterPro"/>
</dbReference>
<dbReference type="Gene3D" id="1.10.760.10">
    <property type="entry name" value="Cytochrome c-like domain"/>
    <property type="match status" value="1"/>
</dbReference>
<evidence type="ECO:0000256" key="4">
    <source>
        <dbReference type="ARBA" id="ARBA00022982"/>
    </source>
</evidence>
<dbReference type="PROSITE" id="PS51257">
    <property type="entry name" value="PROKAR_LIPOPROTEIN"/>
    <property type="match status" value="1"/>
</dbReference>
<keyword evidence="8" id="KW-0732">Signal</keyword>
<evidence type="ECO:0000256" key="5">
    <source>
        <dbReference type="ARBA" id="ARBA00023004"/>
    </source>
</evidence>
<feature type="compositionally biased region" description="Polar residues" evidence="7">
    <location>
        <begin position="49"/>
        <end position="61"/>
    </location>
</feature>
<dbReference type="InterPro" id="IPR009056">
    <property type="entry name" value="Cyt_c-like_dom"/>
</dbReference>
<keyword evidence="2 6" id="KW-0349">Heme</keyword>
<keyword evidence="1" id="KW-0813">Transport</keyword>
<dbReference type="SUPFAM" id="SSF46626">
    <property type="entry name" value="Cytochrome c"/>
    <property type="match status" value="1"/>
</dbReference>
<organism evidence="10 11">
    <name type="scientific">Sediminibacillus albus</name>
    <dbReference type="NCBI Taxonomy" id="407036"/>
    <lineage>
        <taxon>Bacteria</taxon>
        <taxon>Bacillati</taxon>
        <taxon>Bacillota</taxon>
        <taxon>Bacilli</taxon>
        <taxon>Bacillales</taxon>
        <taxon>Bacillaceae</taxon>
        <taxon>Sediminibacillus</taxon>
    </lineage>
</organism>
<reference evidence="10 11" key="1">
    <citation type="submission" date="2016-10" db="EMBL/GenBank/DDBJ databases">
        <authorList>
            <person name="de Groot N.N."/>
        </authorList>
    </citation>
    <scope>NUCLEOTIDE SEQUENCE [LARGE SCALE GENOMIC DNA]</scope>
    <source>
        <strain evidence="10 11">CGMCC 1.6502</strain>
    </source>
</reference>
<evidence type="ECO:0000256" key="8">
    <source>
        <dbReference type="SAM" id="SignalP"/>
    </source>
</evidence>
<feature type="chain" id="PRO_5039683386" evidence="8">
    <location>
        <begin position="22"/>
        <end position="127"/>
    </location>
</feature>
<gene>
    <name evidence="10" type="ORF">SAMN05216243_0350</name>
</gene>
<evidence type="ECO:0000256" key="3">
    <source>
        <dbReference type="ARBA" id="ARBA00022723"/>
    </source>
</evidence>
<evidence type="ECO:0000256" key="7">
    <source>
        <dbReference type="SAM" id="MobiDB-lite"/>
    </source>
</evidence>
<name>A0A1G8VW03_9BACI</name>
<dbReference type="InterPro" id="IPR036909">
    <property type="entry name" value="Cyt_c-like_dom_sf"/>
</dbReference>
<dbReference type="Proteomes" id="UP000198694">
    <property type="component" value="Unassembled WGS sequence"/>
</dbReference>
<keyword evidence="3 6" id="KW-0479">Metal-binding</keyword>
<dbReference type="InterPro" id="IPR008168">
    <property type="entry name" value="Cyt_C_IC"/>
</dbReference>
<dbReference type="GO" id="GO:0005506">
    <property type="term" value="F:iron ion binding"/>
    <property type="evidence" value="ECO:0007669"/>
    <property type="project" value="InterPro"/>
</dbReference>
<evidence type="ECO:0000256" key="6">
    <source>
        <dbReference type="PROSITE-ProRule" id="PRU00433"/>
    </source>
</evidence>
<proteinExistence type="predicted"/>
<keyword evidence="4" id="KW-0249">Electron transport</keyword>
<feature type="signal peptide" evidence="8">
    <location>
        <begin position="1"/>
        <end position="21"/>
    </location>
</feature>
<evidence type="ECO:0000256" key="2">
    <source>
        <dbReference type="ARBA" id="ARBA00022617"/>
    </source>
</evidence>
<feature type="domain" description="Cytochrome c" evidence="9">
    <location>
        <begin position="47"/>
        <end position="122"/>
    </location>
</feature>
<feature type="region of interest" description="Disordered" evidence="7">
    <location>
        <begin position="25"/>
        <end position="107"/>
    </location>
</feature>
<dbReference type="GO" id="GO:0009055">
    <property type="term" value="F:electron transfer activity"/>
    <property type="evidence" value="ECO:0007669"/>
    <property type="project" value="InterPro"/>
</dbReference>
<evidence type="ECO:0000313" key="11">
    <source>
        <dbReference type="Proteomes" id="UP000198694"/>
    </source>
</evidence>
<dbReference type="PRINTS" id="PR00605">
    <property type="entry name" value="CYTCHROMECIC"/>
</dbReference>
<accession>A0A1G8VW03</accession>
<evidence type="ECO:0000259" key="9">
    <source>
        <dbReference type="PROSITE" id="PS51007"/>
    </source>
</evidence>
<dbReference type="AlphaFoldDB" id="A0A1G8VW03"/>
<sequence length="127" mass="12916">MIKNKKFLLFVSLFSLALLLAACGGGGEDDNSSGSGSGGESETAESGDPSNGESVFENNCLSCHGEQGAGASGPNLQESGVAEDQSQVEEMVRSGGNGMPSFEGDLSDAEIADVTAYITEEIAPMSE</sequence>
<keyword evidence="11" id="KW-1185">Reference proteome</keyword>
<evidence type="ECO:0000313" key="10">
    <source>
        <dbReference type="EMBL" id="SDJ69420.1"/>
    </source>
</evidence>